<dbReference type="CDD" id="cd06089">
    <property type="entry name" value="KOW_RPL26"/>
    <property type="match status" value="1"/>
</dbReference>
<dbReference type="SMART" id="SM00739">
    <property type="entry name" value="KOW"/>
    <property type="match status" value="1"/>
</dbReference>
<dbReference type="InterPro" id="IPR014722">
    <property type="entry name" value="Rib_uL2_dom2"/>
</dbReference>
<gene>
    <name evidence="5 8" type="primary">rplX</name>
    <name evidence="8" type="ORF">QLQ80_01680</name>
</gene>
<evidence type="ECO:0000256" key="2">
    <source>
        <dbReference type="ARBA" id="ARBA00022980"/>
    </source>
</evidence>
<dbReference type="HAMAP" id="MF_01326_B">
    <property type="entry name" value="Ribosomal_uL24_B"/>
    <property type="match status" value="1"/>
</dbReference>
<organism evidence="8 9">
    <name type="scientific">Mycoplasma phocimorsus</name>
    <dbReference type="NCBI Taxonomy" id="3045839"/>
    <lineage>
        <taxon>Bacteria</taxon>
        <taxon>Bacillati</taxon>
        <taxon>Mycoplasmatota</taxon>
        <taxon>Mollicutes</taxon>
        <taxon>Mycoplasmataceae</taxon>
        <taxon>Mycoplasma</taxon>
    </lineage>
</organism>
<comment type="subunit">
    <text evidence="5">Part of the 50S ribosomal subunit.</text>
</comment>
<sequence length="107" mass="11934">MKFRKDDEVVVISGKEKGKVARILSINYDKSTVILEGLNKKTKHNKPSQQNTEGSITSIEAPIHISNIAYVVKKANKEGKVEKSRIGFKVNKDGKKVRVVKKTGKEV</sequence>
<dbReference type="Proteomes" id="UP001224428">
    <property type="component" value="Unassembled WGS sequence"/>
</dbReference>
<dbReference type="SUPFAM" id="SSF50104">
    <property type="entry name" value="Translation proteins SH3-like domain"/>
    <property type="match status" value="1"/>
</dbReference>
<dbReference type="GO" id="GO:0019843">
    <property type="term" value="F:rRNA binding"/>
    <property type="evidence" value="ECO:0007669"/>
    <property type="project" value="UniProtKB-UniRule"/>
</dbReference>
<evidence type="ECO:0000256" key="3">
    <source>
        <dbReference type="ARBA" id="ARBA00023274"/>
    </source>
</evidence>
<dbReference type="PANTHER" id="PTHR12903">
    <property type="entry name" value="MITOCHONDRIAL RIBOSOMAL PROTEIN L24"/>
    <property type="match status" value="1"/>
</dbReference>
<evidence type="ECO:0000256" key="5">
    <source>
        <dbReference type="HAMAP-Rule" id="MF_01326"/>
    </source>
</evidence>
<dbReference type="InterPro" id="IPR057264">
    <property type="entry name" value="Ribosomal_uL24_C"/>
</dbReference>
<keyword evidence="9" id="KW-1185">Reference proteome</keyword>
<dbReference type="EMBL" id="JASDDP010000016">
    <property type="protein sequence ID" value="MDJ1645797.1"/>
    <property type="molecule type" value="Genomic_DNA"/>
</dbReference>
<evidence type="ECO:0000259" key="7">
    <source>
        <dbReference type="SMART" id="SM00739"/>
    </source>
</evidence>
<dbReference type="NCBIfam" id="TIGR01079">
    <property type="entry name" value="rplX_bact"/>
    <property type="match status" value="1"/>
</dbReference>
<dbReference type="InterPro" id="IPR008991">
    <property type="entry name" value="Translation_prot_SH3-like_sf"/>
</dbReference>
<dbReference type="AlphaFoldDB" id="A0AAJ1PR41"/>
<evidence type="ECO:0000256" key="4">
    <source>
        <dbReference type="ARBA" id="ARBA00035206"/>
    </source>
</evidence>
<keyword evidence="5" id="KW-0694">RNA-binding</keyword>
<dbReference type="Gene3D" id="2.30.30.30">
    <property type="match status" value="1"/>
</dbReference>
<dbReference type="PROSITE" id="PS01108">
    <property type="entry name" value="RIBOSOMAL_L24"/>
    <property type="match status" value="1"/>
</dbReference>
<dbReference type="InterPro" id="IPR041988">
    <property type="entry name" value="Ribosomal_uL24_KOW"/>
</dbReference>
<dbReference type="Pfam" id="PF17136">
    <property type="entry name" value="ribosomal_L24"/>
    <property type="match status" value="1"/>
</dbReference>
<comment type="function">
    <text evidence="5">One of the proteins that surrounds the polypeptide exit tunnel on the outside of the subunit.</text>
</comment>
<comment type="caution">
    <text evidence="8">The sequence shown here is derived from an EMBL/GenBank/DDBJ whole genome shotgun (WGS) entry which is preliminary data.</text>
</comment>
<dbReference type="InterPro" id="IPR003256">
    <property type="entry name" value="Ribosomal_uL24"/>
</dbReference>
<comment type="function">
    <text evidence="5">One of two assembly initiator proteins, it binds directly to the 5'-end of the 23S rRNA, where it nucleates assembly of the 50S subunit.</text>
</comment>
<keyword evidence="2 5" id="KW-0689">Ribosomal protein</keyword>
<reference evidence="8" key="1">
    <citation type="submission" date="2023-05" db="EMBL/GenBank/DDBJ databases">
        <title>Mycoplasma phocimorsus sp. nov., isolated from Scandinavian patients with seal finger or septic arthritis after contact with seals.</title>
        <authorList>
            <person name="Skafte-Holm A."/>
            <person name="Pedersen T.R."/>
            <person name="Froelund M."/>
            <person name="Stegger M."/>
            <person name="Qvortrup K."/>
            <person name="Michaels D.L."/>
            <person name="Brown D.R."/>
            <person name="Jensen J.S."/>
        </authorList>
    </citation>
    <scope>NUCLEOTIDE SEQUENCE</scope>
    <source>
        <strain evidence="8">M5725</strain>
    </source>
</reference>
<dbReference type="GO" id="GO:1990904">
    <property type="term" value="C:ribonucleoprotein complex"/>
    <property type="evidence" value="ECO:0007669"/>
    <property type="project" value="UniProtKB-KW"/>
</dbReference>
<accession>A0AAJ1PR41</accession>
<dbReference type="Pfam" id="PF00467">
    <property type="entry name" value="KOW"/>
    <property type="match status" value="1"/>
</dbReference>
<dbReference type="InterPro" id="IPR005825">
    <property type="entry name" value="Ribosomal_uL24_CS"/>
</dbReference>
<feature type="domain" description="KOW" evidence="7">
    <location>
        <begin position="2"/>
        <end position="29"/>
    </location>
</feature>
<evidence type="ECO:0000313" key="9">
    <source>
        <dbReference type="Proteomes" id="UP001224428"/>
    </source>
</evidence>
<name>A0AAJ1PR41_9MOLU</name>
<evidence type="ECO:0000313" key="8">
    <source>
        <dbReference type="EMBL" id="MDJ1645797.1"/>
    </source>
</evidence>
<keyword evidence="5" id="KW-0699">rRNA-binding</keyword>
<keyword evidence="3 5" id="KW-0687">Ribonucleoprotein</keyword>
<evidence type="ECO:0000256" key="1">
    <source>
        <dbReference type="ARBA" id="ARBA00010618"/>
    </source>
</evidence>
<dbReference type="GO" id="GO:0003735">
    <property type="term" value="F:structural constituent of ribosome"/>
    <property type="evidence" value="ECO:0007669"/>
    <property type="project" value="InterPro"/>
</dbReference>
<dbReference type="GO" id="GO:0005840">
    <property type="term" value="C:ribosome"/>
    <property type="evidence" value="ECO:0007669"/>
    <property type="project" value="UniProtKB-KW"/>
</dbReference>
<comment type="similarity">
    <text evidence="1 5 6">Belongs to the universal ribosomal protein uL24 family.</text>
</comment>
<dbReference type="GO" id="GO:0006412">
    <property type="term" value="P:translation"/>
    <property type="evidence" value="ECO:0007669"/>
    <property type="project" value="UniProtKB-UniRule"/>
</dbReference>
<evidence type="ECO:0000256" key="6">
    <source>
        <dbReference type="RuleBase" id="RU003477"/>
    </source>
</evidence>
<dbReference type="InterPro" id="IPR005824">
    <property type="entry name" value="KOW"/>
</dbReference>
<proteinExistence type="inferred from homology"/>
<protein>
    <recommendedName>
        <fullName evidence="4 5">Large ribosomal subunit protein uL24</fullName>
    </recommendedName>
</protein>